<dbReference type="HOGENOM" id="CLU_743461_0_0_6"/>
<dbReference type="Pfam" id="PF14022">
    <property type="entry name" value="DUF4238"/>
    <property type="match status" value="1"/>
</dbReference>
<protein>
    <recommendedName>
        <fullName evidence="3">DUF4238 domain-containing protein</fullName>
    </recommendedName>
</protein>
<evidence type="ECO:0008006" key="3">
    <source>
        <dbReference type="Google" id="ProtNLM"/>
    </source>
</evidence>
<organism evidence="1 2">
    <name type="scientific">Candidatus Francisella endociliophora</name>
    <dbReference type="NCBI Taxonomy" id="653937"/>
    <lineage>
        <taxon>Bacteria</taxon>
        <taxon>Pseudomonadati</taxon>
        <taxon>Pseudomonadota</taxon>
        <taxon>Gammaproteobacteria</taxon>
        <taxon>Thiotrichales</taxon>
        <taxon>Francisellaceae</taxon>
        <taxon>Francisella</taxon>
    </lineage>
</organism>
<proteinExistence type="predicted"/>
<dbReference type="RefSeq" id="WP_040010576.1">
    <property type="nucleotide sequence ID" value="NZ_CP009574.1"/>
</dbReference>
<name>A0A097ERN3_9GAMM</name>
<reference evidence="1 2" key="1">
    <citation type="submission" date="2014-10" db="EMBL/GenBank/DDBJ databases">
        <title>Whole genome sequence of Francisella endociliophora strain FSC1006, isolated from a laboratory culture of the marine ciliate Euplotes raikovi.</title>
        <authorList>
            <person name="Granberg M."/>
            <person name="Backman S."/>
            <person name="Lundmark E."/>
            <person name="Nilsson E."/>
            <person name="Karlsson E."/>
            <person name="Thelaus J."/>
            <person name="Ohrman C."/>
            <person name="Larkeryd A."/>
            <person name="Stenberg P."/>
        </authorList>
    </citation>
    <scope>NUCLEOTIDE SEQUENCE [LARGE SCALE GENOMIC DNA]</scope>
    <source>
        <strain evidence="1 2">FSC1006</strain>
    </source>
</reference>
<dbReference type="STRING" id="1547445.LO80_09620"/>
<dbReference type="Proteomes" id="UP000029672">
    <property type="component" value="Chromosome"/>
</dbReference>
<dbReference type="EMBL" id="CP009574">
    <property type="protein sequence ID" value="AIT10202.1"/>
    <property type="molecule type" value="Genomic_DNA"/>
</dbReference>
<keyword evidence="2" id="KW-1185">Reference proteome</keyword>
<dbReference type="KEGG" id="frf:LO80_09620"/>
<evidence type="ECO:0000313" key="2">
    <source>
        <dbReference type="Proteomes" id="UP000029672"/>
    </source>
</evidence>
<sequence length="372" mass="44161">MSNKTKNNHYVPKFYLKNFFNNQGILFEKNLESGRILERDIKTIAKVGSKKNLYTIKELEKITNEDIEKCIRLFTKHKNIEEIDYKHLLLLKNFLNDEIGLLLNNTLGKYTHKNKDFEDIVNKLITETNNIGTSRTQEDLYSFYETRFLPVYNGILKSNKLSLLQESEEPMKRFNYKLYNYLQLNLYFYNFTYHKLMVEASKSCNTIKKAKSDLYKSERELIKYSFFDFVGYMFIQSFRTKKMITELESVLPKNVYFLYNHIVANVLANQCITQGYKLVLIKNDTNISFITSDIPVINIYNEINQKEGLGLYELYYPLSNNLSVLFTDKKCYKNNEIIINENQVNYFNECMIKSAYNYIYSSDQELLNDISR</sequence>
<dbReference type="AlphaFoldDB" id="A0A097ERN3"/>
<accession>A0A097ERN3</accession>
<gene>
    <name evidence="1" type="ORF">LO80_09620</name>
</gene>
<dbReference type="OrthoDB" id="7556813at2"/>
<evidence type="ECO:0000313" key="1">
    <source>
        <dbReference type="EMBL" id="AIT10202.1"/>
    </source>
</evidence>
<dbReference type="InterPro" id="IPR025332">
    <property type="entry name" value="DUF4238"/>
</dbReference>